<protein>
    <submittedName>
        <fullName evidence="1">Uncharacterized protein</fullName>
    </submittedName>
</protein>
<evidence type="ECO:0000313" key="1">
    <source>
        <dbReference type="EMBL" id="JAC75870.1"/>
    </source>
</evidence>
<sequence length="71" mass="7773">DGRVIVFLWLPSSNSFLHSFIKLLLGGDCSVGFKLATGTCSLFVACEKLLHWSTSSSSKSINSSHRILRCI</sequence>
<accession>A0A061RYV3</accession>
<feature type="non-terminal residue" evidence="1">
    <location>
        <position position="1"/>
    </location>
</feature>
<gene>
    <name evidence="1" type="ORF">TSPGSL018_21860</name>
</gene>
<dbReference type="AlphaFoldDB" id="A0A061RYV3"/>
<organism evidence="1">
    <name type="scientific">Tetraselmis sp. GSL018</name>
    <dbReference type="NCBI Taxonomy" id="582737"/>
    <lineage>
        <taxon>Eukaryota</taxon>
        <taxon>Viridiplantae</taxon>
        <taxon>Chlorophyta</taxon>
        <taxon>core chlorophytes</taxon>
        <taxon>Chlorodendrophyceae</taxon>
        <taxon>Chlorodendrales</taxon>
        <taxon>Chlorodendraceae</taxon>
        <taxon>Tetraselmis</taxon>
    </lineage>
</organism>
<proteinExistence type="predicted"/>
<name>A0A061RYV3_9CHLO</name>
<dbReference type="EMBL" id="GBEZ01009743">
    <property type="protein sequence ID" value="JAC75870.1"/>
    <property type="molecule type" value="Transcribed_RNA"/>
</dbReference>
<reference evidence="1" key="1">
    <citation type="submission" date="2014-05" db="EMBL/GenBank/DDBJ databases">
        <title>The transcriptome of the halophilic microalga Tetraselmis sp. GSL018 isolated from the Great Salt Lake, Utah.</title>
        <authorList>
            <person name="Jinkerson R.E."/>
            <person name="D'Adamo S."/>
            <person name="Posewitz M.C."/>
        </authorList>
    </citation>
    <scope>NUCLEOTIDE SEQUENCE</scope>
    <source>
        <strain evidence="1">GSL018</strain>
    </source>
</reference>